<dbReference type="Pfam" id="PF05973">
    <property type="entry name" value="Gp49"/>
    <property type="match status" value="1"/>
</dbReference>
<dbReference type="Gene3D" id="3.30.2310.20">
    <property type="entry name" value="RelE-like"/>
    <property type="match status" value="1"/>
</dbReference>
<organism evidence="1 2">
    <name type="scientific">Streptomyces chiangmaiensis</name>
    <dbReference type="NCBI Taxonomy" id="766497"/>
    <lineage>
        <taxon>Bacteria</taxon>
        <taxon>Bacillati</taxon>
        <taxon>Actinomycetota</taxon>
        <taxon>Actinomycetes</taxon>
        <taxon>Kitasatosporales</taxon>
        <taxon>Streptomycetaceae</taxon>
        <taxon>Streptomyces</taxon>
    </lineage>
</organism>
<sequence length="126" mass="14766">MSERYTIEIEPEVRLWLDNIPAQHYKQAERIADLLAEHPTTLDEPYSRHLAGKVRELRFRLGDAHQRITYWLAPGQRVVLLTAFAKTKMREQAEVERALSAQRLCEAEHESAAEHDLYSRNLKESR</sequence>
<reference evidence="1" key="1">
    <citation type="submission" date="2024-01" db="EMBL/GenBank/DDBJ databases">
        <title>First draft genome sequence data of TA4-1, the type strain of Gram-positive actinobacterium Streptomyces chiangmaiensis.</title>
        <authorList>
            <person name="Yasawong M."/>
            <person name="Nantapong N."/>
        </authorList>
    </citation>
    <scope>NUCLEOTIDE SEQUENCE</scope>
    <source>
        <strain evidence="1">TA4-1</strain>
    </source>
</reference>
<protein>
    <submittedName>
        <fullName evidence="1">Type II toxin-antitoxin system RelE/ParE family toxin</fullName>
    </submittedName>
</protein>
<gene>
    <name evidence="1" type="ORF">VXC91_43645</name>
</gene>
<comment type="caution">
    <text evidence="1">The sequence shown here is derived from an EMBL/GenBank/DDBJ whole genome shotgun (WGS) entry which is preliminary data.</text>
</comment>
<accession>A0ABU7FWP5</accession>
<dbReference type="EMBL" id="JAYWVC010000420">
    <property type="protein sequence ID" value="MED7828560.1"/>
    <property type="molecule type" value="Genomic_DNA"/>
</dbReference>
<keyword evidence="2" id="KW-1185">Reference proteome</keyword>
<dbReference type="SUPFAM" id="SSF143011">
    <property type="entry name" value="RelE-like"/>
    <property type="match status" value="1"/>
</dbReference>
<dbReference type="RefSeq" id="WP_329512897.1">
    <property type="nucleotide sequence ID" value="NZ_BAAAYZ010000083.1"/>
</dbReference>
<evidence type="ECO:0000313" key="1">
    <source>
        <dbReference type="EMBL" id="MED7828560.1"/>
    </source>
</evidence>
<evidence type="ECO:0000313" key="2">
    <source>
        <dbReference type="Proteomes" id="UP001333996"/>
    </source>
</evidence>
<dbReference type="InterPro" id="IPR035093">
    <property type="entry name" value="RelE/ParE_toxin_dom_sf"/>
</dbReference>
<proteinExistence type="predicted"/>
<name>A0ABU7FWP5_9ACTN</name>
<dbReference type="Proteomes" id="UP001333996">
    <property type="component" value="Unassembled WGS sequence"/>
</dbReference>
<dbReference type="InterPro" id="IPR009241">
    <property type="entry name" value="HigB-like"/>
</dbReference>